<protein>
    <submittedName>
        <fullName evidence="3">Uncharacterized protein</fullName>
    </submittedName>
</protein>
<dbReference type="eggNOG" id="ENOG502SY2U">
    <property type="taxonomic scope" value="Eukaryota"/>
</dbReference>
<sequence length="170" mass="18584">MVSRRTLVVLAVCALLFVSSLDCKKPAKGEKKAAAKEEKNGKTEKVEKVKKVKAEKVVVAEEPEVVHETAPVVVNHTQEEVEEVDEVIVQPQAVQKHRVSPPKSLKVASAYETCKLECRKQRDAVHAADYVEQLRQELANAEAALAAENNANDAAATHHVEAQNVPVANH</sequence>
<dbReference type="AlphaFoldDB" id="G0NBF4"/>
<gene>
    <name evidence="3" type="ORF">CAEBREN_23359</name>
</gene>
<feature type="chain" id="PRO_5003404655" evidence="2">
    <location>
        <begin position="24"/>
        <end position="170"/>
    </location>
</feature>
<keyword evidence="1" id="KW-0175">Coiled coil</keyword>
<feature type="signal peptide" evidence="2">
    <location>
        <begin position="1"/>
        <end position="23"/>
    </location>
</feature>
<evidence type="ECO:0000256" key="1">
    <source>
        <dbReference type="SAM" id="Coils"/>
    </source>
</evidence>
<dbReference type="EMBL" id="GL379858">
    <property type="protein sequence ID" value="EGT57013.1"/>
    <property type="molecule type" value="Genomic_DNA"/>
</dbReference>
<keyword evidence="2" id="KW-0732">Signal</keyword>
<accession>G0NBF4</accession>
<organism evidence="4">
    <name type="scientific">Caenorhabditis brenneri</name>
    <name type="common">Nematode worm</name>
    <dbReference type="NCBI Taxonomy" id="135651"/>
    <lineage>
        <taxon>Eukaryota</taxon>
        <taxon>Metazoa</taxon>
        <taxon>Ecdysozoa</taxon>
        <taxon>Nematoda</taxon>
        <taxon>Chromadorea</taxon>
        <taxon>Rhabditida</taxon>
        <taxon>Rhabditina</taxon>
        <taxon>Rhabditomorpha</taxon>
        <taxon>Rhabditoidea</taxon>
        <taxon>Rhabditidae</taxon>
        <taxon>Peloderinae</taxon>
        <taxon>Caenorhabditis</taxon>
    </lineage>
</organism>
<dbReference type="HOGENOM" id="CLU_145628_0_0_1"/>
<evidence type="ECO:0000256" key="2">
    <source>
        <dbReference type="SAM" id="SignalP"/>
    </source>
</evidence>
<keyword evidence="4" id="KW-1185">Reference proteome</keyword>
<reference evidence="4" key="1">
    <citation type="submission" date="2011-07" db="EMBL/GenBank/DDBJ databases">
        <authorList>
            <consortium name="Caenorhabditis brenneri Sequencing and Analysis Consortium"/>
            <person name="Wilson R.K."/>
        </authorList>
    </citation>
    <scope>NUCLEOTIDE SEQUENCE [LARGE SCALE GENOMIC DNA]</scope>
    <source>
        <strain evidence="4">PB2801</strain>
    </source>
</reference>
<dbReference type="STRING" id="135651.G0NBF4"/>
<dbReference type="OMA" id="SIDCKKP"/>
<evidence type="ECO:0000313" key="4">
    <source>
        <dbReference type="Proteomes" id="UP000008068"/>
    </source>
</evidence>
<feature type="coiled-coil region" evidence="1">
    <location>
        <begin position="124"/>
        <end position="151"/>
    </location>
</feature>
<proteinExistence type="predicted"/>
<dbReference type="Proteomes" id="UP000008068">
    <property type="component" value="Unassembled WGS sequence"/>
</dbReference>
<name>G0NBF4_CAEBE</name>
<evidence type="ECO:0000313" key="3">
    <source>
        <dbReference type="EMBL" id="EGT57013.1"/>
    </source>
</evidence>
<dbReference type="OrthoDB" id="5876270at2759"/>
<dbReference type="InParanoid" id="G0NBF4"/>
<dbReference type="FunCoup" id="G0NBF4">
    <property type="interactions" value="502"/>
</dbReference>